<reference evidence="1 2" key="1">
    <citation type="journal article" date="2018" name="Sci. Rep.">
        <title>Genomic signatures of local adaptation to the degree of environmental predictability in rotifers.</title>
        <authorList>
            <person name="Franch-Gras L."/>
            <person name="Hahn C."/>
            <person name="Garcia-Roger E.M."/>
            <person name="Carmona M.J."/>
            <person name="Serra M."/>
            <person name="Gomez A."/>
        </authorList>
    </citation>
    <scope>NUCLEOTIDE SEQUENCE [LARGE SCALE GENOMIC DNA]</scope>
    <source>
        <strain evidence="1">HYR1</strain>
    </source>
</reference>
<gene>
    <name evidence="1" type="ORF">BpHYR1_042540</name>
</gene>
<proteinExistence type="predicted"/>
<evidence type="ECO:0000313" key="1">
    <source>
        <dbReference type="EMBL" id="RNA41254.1"/>
    </source>
</evidence>
<protein>
    <submittedName>
        <fullName evidence="1">Uncharacterized protein</fullName>
    </submittedName>
</protein>
<dbReference type="Proteomes" id="UP000276133">
    <property type="component" value="Unassembled WGS sequence"/>
</dbReference>
<accession>A0A3M7SZQ8</accession>
<dbReference type="EMBL" id="REGN01000527">
    <property type="protein sequence ID" value="RNA41254.1"/>
    <property type="molecule type" value="Genomic_DNA"/>
</dbReference>
<comment type="caution">
    <text evidence="1">The sequence shown here is derived from an EMBL/GenBank/DDBJ whole genome shotgun (WGS) entry which is preliminary data.</text>
</comment>
<organism evidence="1 2">
    <name type="scientific">Brachionus plicatilis</name>
    <name type="common">Marine rotifer</name>
    <name type="synonym">Brachionus muelleri</name>
    <dbReference type="NCBI Taxonomy" id="10195"/>
    <lineage>
        <taxon>Eukaryota</taxon>
        <taxon>Metazoa</taxon>
        <taxon>Spiralia</taxon>
        <taxon>Gnathifera</taxon>
        <taxon>Rotifera</taxon>
        <taxon>Eurotatoria</taxon>
        <taxon>Monogononta</taxon>
        <taxon>Pseudotrocha</taxon>
        <taxon>Ploima</taxon>
        <taxon>Brachionidae</taxon>
        <taxon>Brachionus</taxon>
    </lineage>
</organism>
<dbReference type="AlphaFoldDB" id="A0A3M7SZQ8"/>
<name>A0A3M7SZQ8_BRAPC</name>
<evidence type="ECO:0000313" key="2">
    <source>
        <dbReference type="Proteomes" id="UP000276133"/>
    </source>
</evidence>
<sequence length="77" mass="8801">MSMKKEIFKCDGHAYSHYPIINNNNNLTWIFGYSDMFLWIGVGSRFDKTGSRPVIRNIGSICKPVCRTGSNLKPVQF</sequence>
<keyword evidence="2" id="KW-1185">Reference proteome</keyword>